<dbReference type="Proteomes" id="UP000184245">
    <property type="component" value="Unassembled WGS sequence"/>
</dbReference>
<dbReference type="InterPro" id="IPR036291">
    <property type="entry name" value="NAD(P)-bd_dom_sf"/>
</dbReference>
<evidence type="ECO:0000256" key="2">
    <source>
        <dbReference type="ARBA" id="ARBA00023002"/>
    </source>
</evidence>
<comment type="similarity">
    <text evidence="1 4">Belongs to the D-isomer specific 2-hydroxyacid dehydrogenase family.</text>
</comment>
<name>A0A1M4U868_9CLOT</name>
<dbReference type="AlphaFoldDB" id="A0A1M4U868"/>
<dbReference type="InterPro" id="IPR029752">
    <property type="entry name" value="D-isomer_DH_CS1"/>
</dbReference>
<dbReference type="RefSeq" id="WP_072849144.1">
    <property type="nucleotide sequence ID" value="NZ_FQVI01000002.1"/>
</dbReference>
<dbReference type="SUPFAM" id="SSF52283">
    <property type="entry name" value="Formate/glycerate dehydrogenase catalytic domain-like"/>
    <property type="match status" value="1"/>
</dbReference>
<dbReference type="InterPro" id="IPR006139">
    <property type="entry name" value="D-isomer_2_OHA_DH_cat_dom"/>
</dbReference>
<protein>
    <submittedName>
        <fullName evidence="7">D-3-phosphoglycerate dehydrogenase</fullName>
    </submittedName>
</protein>
<gene>
    <name evidence="7" type="ORF">SAMN02745158_00780</name>
</gene>
<dbReference type="Gene3D" id="3.40.50.720">
    <property type="entry name" value="NAD(P)-binding Rossmann-like Domain"/>
    <property type="match status" value="2"/>
</dbReference>
<evidence type="ECO:0000256" key="4">
    <source>
        <dbReference type="RuleBase" id="RU003719"/>
    </source>
</evidence>
<evidence type="ECO:0000256" key="1">
    <source>
        <dbReference type="ARBA" id="ARBA00005854"/>
    </source>
</evidence>
<dbReference type="EMBL" id="FQVI01000002">
    <property type="protein sequence ID" value="SHE52818.1"/>
    <property type="molecule type" value="Genomic_DNA"/>
</dbReference>
<keyword evidence="3" id="KW-0520">NAD</keyword>
<evidence type="ECO:0000256" key="3">
    <source>
        <dbReference type="ARBA" id="ARBA00023027"/>
    </source>
</evidence>
<reference evidence="7 8" key="1">
    <citation type="submission" date="2016-11" db="EMBL/GenBank/DDBJ databases">
        <authorList>
            <person name="Jaros S."/>
            <person name="Januszkiewicz K."/>
            <person name="Wedrychowicz H."/>
        </authorList>
    </citation>
    <scope>NUCLEOTIDE SEQUENCE [LARGE SCALE GENOMIC DNA]</scope>
    <source>
        <strain evidence="7 8">DSM 17459</strain>
    </source>
</reference>
<keyword evidence="2 4" id="KW-0560">Oxidoreductase</keyword>
<feature type="domain" description="D-isomer specific 2-hydroxyacid dehydrogenase catalytic" evidence="5">
    <location>
        <begin position="32"/>
        <end position="317"/>
    </location>
</feature>
<evidence type="ECO:0000259" key="5">
    <source>
        <dbReference type="Pfam" id="PF00389"/>
    </source>
</evidence>
<dbReference type="GO" id="GO:0016616">
    <property type="term" value="F:oxidoreductase activity, acting on the CH-OH group of donors, NAD or NADP as acceptor"/>
    <property type="evidence" value="ECO:0007669"/>
    <property type="project" value="InterPro"/>
</dbReference>
<dbReference type="SUPFAM" id="SSF51735">
    <property type="entry name" value="NAD(P)-binding Rossmann-fold domains"/>
    <property type="match status" value="1"/>
</dbReference>
<evidence type="ECO:0000313" key="8">
    <source>
        <dbReference type="Proteomes" id="UP000184245"/>
    </source>
</evidence>
<accession>A0A1M4U868</accession>
<evidence type="ECO:0000259" key="6">
    <source>
        <dbReference type="Pfam" id="PF02826"/>
    </source>
</evidence>
<dbReference type="InterPro" id="IPR050418">
    <property type="entry name" value="D-iso_2-hydroxyacid_DH_PdxB"/>
</dbReference>
<dbReference type="FunFam" id="3.40.50.720:FF:000203">
    <property type="entry name" value="D-3-phosphoglycerate dehydrogenase (SerA)"/>
    <property type="match status" value="1"/>
</dbReference>
<dbReference type="PANTHER" id="PTHR43761:SF1">
    <property type="entry name" value="D-ISOMER SPECIFIC 2-HYDROXYACID DEHYDROGENASE CATALYTIC DOMAIN-CONTAINING PROTEIN-RELATED"/>
    <property type="match status" value="1"/>
</dbReference>
<proteinExistence type="inferred from homology"/>
<keyword evidence="8" id="KW-1185">Reference proteome</keyword>
<dbReference type="PANTHER" id="PTHR43761">
    <property type="entry name" value="D-ISOMER SPECIFIC 2-HYDROXYACID DEHYDROGENASE FAMILY PROTEIN (AFU_ORTHOLOGUE AFUA_1G13630)"/>
    <property type="match status" value="1"/>
</dbReference>
<dbReference type="STRING" id="1122155.SAMN02745158_00780"/>
<dbReference type="Pfam" id="PF00389">
    <property type="entry name" value="2-Hacid_dh"/>
    <property type="match status" value="1"/>
</dbReference>
<organism evidence="7 8">
    <name type="scientific">Lactonifactor longoviformis DSM 17459</name>
    <dbReference type="NCBI Taxonomy" id="1122155"/>
    <lineage>
        <taxon>Bacteria</taxon>
        <taxon>Bacillati</taxon>
        <taxon>Bacillota</taxon>
        <taxon>Clostridia</taxon>
        <taxon>Eubacteriales</taxon>
        <taxon>Clostridiaceae</taxon>
        <taxon>Lactonifactor</taxon>
    </lineage>
</organism>
<dbReference type="GO" id="GO:0051287">
    <property type="term" value="F:NAD binding"/>
    <property type="evidence" value="ECO:0007669"/>
    <property type="project" value="InterPro"/>
</dbReference>
<dbReference type="Pfam" id="PF02826">
    <property type="entry name" value="2-Hacid_dh_C"/>
    <property type="match status" value="1"/>
</dbReference>
<evidence type="ECO:0000313" key="7">
    <source>
        <dbReference type="EMBL" id="SHE52818.1"/>
    </source>
</evidence>
<dbReference type="PROSITE" id="PS00065">
    <property type="entry name" value="D_2_HYDROXYACID_DH_1"/>
    <property type="match status" value="1"/>
</dbReference>
<dbReference type="OrthoDB" id="9805416at2"/>
<dbReference type="InterPro" id="IPR006140">
    <property type="entry name" value="D-isomer_DH_NAD-bd"/>
</dbReference>
<feature type="domain" description="D-isomer specific 2-hydroxyacid dehydrogenase NAD-binding" evidence="6">
    <location>
        <begin position="111"/>
        <end position="291"/>
    </location>
</feature>
<sequence length="327" mass="36846">MKLVLAEYPESRDRSIEVEKRYLPPDTEISYAVVDEGNMEAYYAALEEADAVLTGFAPLDETAIDRMKHCRIISVQATGWNFVADEYAAKKGIAVCAVGEYCTQEVADHTMALMLGVCRLIPYHMRRVNQDHVWEIETLKDRKVQRFGAKTLGIVGFGKIGRAVAVRARAFGMKVIAHDPYIGRETAERQGVELVSIDRILEEADVISIHMNLTSENENYFNKEKFDKMKRQPYIINMARGAMINEEDLADALDRQVVSGAGLDVLYSESPELGTSKLINRENVIITPHCGFYSDDAIEACERISVQNITYYMNGEKEKVFKIVNGI</sequence>